<name>A0A2Z3GM63_9BACT</name>
<dbReference type="EMBL" id="CP029145">
    <property type="protein sequence ID" value="AWM33192.1"/>
    <property type="molecule type" value="Genomic_DNA"/>
</dbReference>
<protein>
    <submittedName>
        <fullName evidence="1">Uncharacterized protein</fullName>
    </submittedName>
</protein>
<evidence type="ECO:0000313" key="1">
    <source>
        <dbReference type="EMBL" id="AWM33192.1"/>
    </source>
</evidence>
<organism evidence="1 2">
    <name type="scientific">Hymenobacter nivis</name>
    <dbReference type="NCBI Taxonomy" id="1850093"/>
    <lineage>
        <taxon>Bacteria</taxon>
        <taxon>Pseudomonadati</taxon>
        <taxon>Bacteroidota</taxon>
        <taxon>Cytophagia</taxon>
        <taxon>Cytophagales</taxon>
        <taxon>Hymenobacteraceae</taxon>
        <taxon>Hymenobacter</taxon>
    </lineage>
</organism>
<gene>
    <name evidence="1" type="ORF">DDQ68_10625</name>
</gene>
<accession>A0A2Z3GM63</accession>
<dbReference type="KEGG" id="hnv:DDQ68_10625"/>
<dbReference type="InterPro" id="IPR029063">
    <property type="entry name" value="SAM-dependent_MTases_sf"/>
</dbReference>
<keyword evidence="2" id="KW-1185">Reference proteome</keyword>
<dbReference type="OrthoDB" id="399884at2"/>
<sequence length="826" mass="93034">MAKKAVHATFVRALDKAHTEEDVKNVVAKQFDITYDTADRNDLYTPRVLFEFKFDKNFASLRQRAAVLAQALYYMRRLKFGYTDRPIPGHICLADRNEGLLFDAAALRDVYADEAHAYDWDLAPSSPDPRLTAALLLLPAVRDAHVYDLRQETEYEAWAARLAGALASQAALGLADKKVITERNFEEVYHYWNNQFGESVRNGKKSSRYFMADIQEGRSLAQPGQGRVLFNLGTGAWVDKKILPRAYDYFWSLYEKVTNPDTMRALVAKIDRLSDEESRRREGEFYTPLSFAAKALDYLERTLGPRWWATGQYRLWDMAAGTGNLEYGLPTDALPFCYLSTLDQVDVDHCQGLFPGATIFQYDYLNDDIGNLFNTESLGYLDAWKLPKTLRDDLANPALKWIVLINPPFATSQTAGTAAPGKKSKDLVSATRVQKVMHREGLGETSRELFAQFLFRIRRDFQGKTAHLGMFSKTKYLNATNDHFLRERVFRYEFERGFVFSSANFAGTKGKFPVGFLLWNLGRERALDDQIVELNVFNEQVEKVGTKLFSTQHRDQFLSKWVPRPRTKRVFPPFSAAITVSTRTTDVRDQVAPGFLASLMCAGNDFQHQNNTALLSGPYASAGALSVVPANFERALVVHAVRRLPKATWLNDRDQFLAPAAEPLPADFVAGCVAWSLFSNSNQTAALAAVPYQGTTYSVPNHLYPWAKAEVRTWPLKDLDVQRTLTAADPDRHAAAWLLVHAAALPPAAQALLAAARPLYQFFYAHLPALRTGHFRIGTWDAGWFQVRNALADQNLAPDLLADVKRHHAALGQWLLPQLAPLGFLP</sequence>
<dbReference type="SUPFAM" id="SSF53335">
    <property type="entry name" value="S-adenosyl-L-methionine-dependent methyltransferases"/>
    <property type="match status" value="1"/>
</dbReference>
<evidence type="ECO:0000313" key="2">
    <source>
        <dbReference type="Proteomes" id="UP000245999"/>
    </source>
</evidence>
<dbReference type="RefSeq" id="WP_109656277.1">
    <property type="nucleotide sequence ID" value="NZ_CP029145.1"/>
</dbReference>
<proteinExistence type="predicted"/>
<dbReference type="AlphaFoldDB" id="A0A2Z3GM63"/>
<reference evidence="2" key="1">
    <citation type="submission" date="2018-04" db="EMBL/GenBank/DDBJ databases">
        <title>Complete genome of Antarctic heterotrophic bacterium Hymenobacter nivis.</title>
        <authorList>
            <person name="Terashima M."/>
        </authorList>
    </citation>
    <scope>NUCLEOTIDE SEQUENCE [LARGE SCALE GENOMIC DNA]</scope>
    <source>
        <strain evidence="2">NBRC 111535</strain>
    </source>
</reference>
<dbReference type="Proteomes" id="UP000245999">
    <property type="component" value="Chromosome"/>
</dbReference>